<dbReference type="RefSeq" id="XP_035320882.1">
    <property type="nucleotide sequence ID" value="XM_035469788.1"/>
</dbReference>
<protein>
    <submittedName>
        <fullName evidence="1">Alcohol dehydrogenase GroES-like domain</fullName>
    </submittedName>
</protein>
<reference evidence="1" key="1">
    <citation type="submission" date="2020-03" db="EMBL/GenBank/DDBJ databases">
        <title>Site-based positive gene gene selection in Geosmithia morbida across the United States reveals a broad range of putative effectors and factors for local host and environmental adapation.</title>
        <authorList>
            <person name="Onufrak A."/>
            <person name="Murdoch R.W."/>
            <person name="Gazis R."/>
            <person name="Huff M."/>
            <person name="Staton M."/>
            <person name="Klingeman W."/>
            <person name="Hadziabdic D."/>
        </authorList>
    </citation>
    <scope>NUCLEOTIDE SEQUENCE</scope>
    <source>
        <strain evidence="1">1262</strain>
    </source>
</reference>
<organism evidence="1 2">
    <name type="scientific">Geosmithia morbida</name>
    <dbReference type="NCBI Taxonomy" id="1094350"/>
    <lineage>
        <taxon>Eukaryota</taxon>
        <taxon>Fungi</taxon>
        <taxon>Dikarya</taxon>
        <taxon>Ascomycota</taxon>
        <taxon>Pezizomycotina</taxon>
        <taxon>Sordariomycetes</taxon>
        <taxon>Hypocreomycetidae</taxon>
        <taxon>Hypocreales</taxon>
        <taxon>Bionectriaceae</taxon>
        <taxon>Geosmithia</taxon>
    </lineage>
</organism>
<keyword evidence="2" id="KW-1185">Reference proteome</keyword>
<dbReference type="OrthoDB" id="3941538at2759"/>
<gene>
    <name evidence="1" type="ORF">GMORB2_7823</name>
</gene>
<dbReference type="Proteomes" id="UP000749293">
    <property type="component" value="Unassembled WGS sequence"/>
</dbReference>
<sequence>MENVIKVTRACVVSLDSMFPGSYPGRYCVSPTPKGMYNNNKTYNRQYLCDLIIKGRAKPSFMVFHEVSMDKVEVAYHNFDKRINGWIYQGSNSSQWWILKRNYIPDCRYALYY</sequence>
<evidence type="ECO:0000313" key="2">
    <source>
        <dbReference type="Proteomes" id="UP000749293"/>
    </source>
</evidence>
<dbReference type="AlphaFoldDB" id="A0A9P4YUD4"/>
<accession>A0A9P4YUD4</accession>
<dbReference type="GeneID" id="55974046"/>
<evidence type="ECO:0000313" key="1">
    <source>
        <dbReference type="EMBL" id="KAF4122230.1"/>
    </source>
</evidence>
<dbReference type="EMBL" id="JAANYQ010000010">
    <property type="protein sequence ID" value="KAF4122230.1"/>
    <property type="molecule type" value="Genomic_DNA"/>
</dbReference>
<proteinExistence type="predicted"/>
<comment type="caution">
    <text evidence="1">The sequence shown here is derived from an EMBL/GenBank/DDBJ whole genome shotgun (WGS) entry which is preliminary data.</text>
</comment>
<name>A0A9P4YUD4_9HYPO</name>